<reference evidence="2" key="1">
    <citation type="submission" date="2013-03" db="EMBL/GenBank/DDBJ databases">
        <title>Genome Sequence of the Profundibacterium mesophilum strain KAUST100406-0324T from Red Sea, a novel genus in the family Rhodobacteraceae.</title>
        <authorList>
            <person name="Essack M."/>
            <person name="Alam I."/>
            <person name="Lafi F."/>
            <person name="Alawi W."/>
            <person name="Kamanu F."/>
            <person name="Al-Suwailem A."/>
            <person name="Lee O.O."/>
            <person name="Xu Y."/>
            <person name="Bajic V."/>
            <person name="Qian P.-Y."/>
            <person name="Archer J."/>
        </authorList>
    </citation>
    <scope>NUCLEOTIDE SEQUENCE</scope>
    <source>
        <strain evidence="2">KAUST100406-0324</strain>
    </source>
</reference>
<dbReference type="InterPro" id="IPR008990">
    <property type="entry name" value="Elect_transpt_acc-like_dom_sf"/>
</dbReference>
<dbReference type="Proteomes" id="UP000698242">
    <property type="component" value="Unassembled WGS sequence"/>
</dbReference>
<sequence>MSEPADGAPLAPGTTVRVATMMPPGHVRTPVYLRGRRGVVERRLGPFPLPEELAYHRPGRPHDLYRVRFTMAEIWGAAAERPRDTLEAEIYAHWLRPEPTDAA</sequence>
<dbReference type="Gene3D" id="2.30.30.50">
    <property type="match status" value="1"/>
</dbReference>
<dbReference type="AlphaFoldDB" id="A0A921TDX5"/>
<dbReference type="GO" id="GO:0018822">
    <property type="term" value="F:nitrile hydratase activity"/>
    <property type="evidence" value="ECO:0007669"/>
    <property type="project" value="UniProtKB-EC"/>
</dbReference>
<evidence type="ECO:0000313" key="3">
    <source>
        <dbReference type="Proteomes" id="UP000698242"/>
    </source>
</evidence>
<accession>A0A921TDX5</accession>
<dbReference type="RefSeq" id="WP_268892428.1">
    <property type="nucleotide sequence ID" value="NZ_APKE01000035.1"/>
</dbReference>
<dbReference type="EC" id="4.2.1.84" evidence="2"/>
<dbReference type="SUPFAM" id="SSF50090">
    <property type="entry name" value="Electron transport accessory proteins"/>
    <property type="match status" value="1"/>
</dbReference>
<gene>
    <name evidence="2" type="ORF">PMES_02880</name>
</gene>
<protein>
    <submittedName>
        <fullName evidence="2">Nitrile hydratase</fullName>
        <ecNumber evidence="2">4.2.1.84</ecNumber>
    </submittedName>
</protein>
<keyword evidence="3" id="KW-1185">Reference proteome</keyword>
<keyword evidence="2" id="KW-0456">Lyase</keyword>
<dbReference type="InterPro" id="IPR024690">
    <property type="entry name" value="CN_hydtase_beta_dom_C"/>
</dbReference>
<evidence type="ECO:0000313" key="2">
    <source>
        <dbReference type="EMBL" id="KAF0674804.1"/>
    </source>
</evidence>
<comment type="caution">
    <text evidence="2">The sequence shown here is derived from an EMBL/GenBank/DDBJ whole genome shotgun (WGS) entry which is preliminary data.</text>
</comment>
<name>A0A921TDX5_9RHOB</name>
<proteinExistence type="predicted"/>
<dbReference type="Pfam" id="PF02211">
    <property type="entry name" value="NHase_beta_C"/>
    <property type="match status" value="1"/>
</dbReference>
<organism evidence="2 3">
    <name type="scientific">Profundibacterium mesophilum KAUST100406-0324</name>
    <dbReference type="NCBI Taxonomy" id="1037889"/>
    <lineage>
        <taxon>Bacteria</taxon>
        <taxon>Pseudomonadati</taxon>
        <taxon>Pseudomonadota</taxon>
        <taxon>Alphaproteobacteria</taxon>
        <taxon>Rhodobacterales</taxon>
        <taxon>Roseobacteraceae</taxon>
        <taxon>Profundibacterium</taxon>
    </lineage>
</organism>
<feature type="domain" description="Nitrile hydratase beta subunit" evidence="1">
    <location>
        <begin position="9"/>
        <end position="96"/>
    </location>
</feature>
<evidence type="ECO:0000259" key="1">
    <source>
        <dbReference type="Pfam" id="PF02211"/>
    </source>
</evidence>
<dbReference type="EMBL" id="APKE01000035">
    <property type="protein sequence ID" value="KAF0674804.1"/>
    <property type="molecule type" value="Genomic_DNA"/>
</dbReference>